<reference evidence="1" key="1">
    <citation type="submission" date="2021-03" db="EMBL/GenBank/DDBJ databases">
        <authorList>
            <consortium name="DOE Joint Genome Institute"/>
            <person name="Ahrendt S."/>
            <person name="Looney B.P."/>
            <person name="Miyauchi S."/>
            <person name="Morin E."/>
            <person name="Drula E."/>
            <person name="Courty P.E."/>
            <person name="Chicoki N."/>
            <person name="Fauchery L."/>
            <person name="Kohler A."/>
            <person name="Kuo A."/>
            <person name="Labutti K."/>
            <person name="Pangilinan J."/>
            <person name="Lipzen A."/>
            <person name="Riley R."/>
            <person name="Andreopoulos W."/>
            <person name="He G."/>
            <person name="Johnson J."/>
            <person name="Barry K.W."/>
            <person name="Grigoriev I.V."/>
            <person name="Nagy L."/>
            <person name="Hibbett D."/>
            <person name="Henrissat B."/>
            <person name="Matheny P.B."/>
            <person name="Labbe J."/>
            <person name="Martin F."/>
        </authorList>
    </citation>
    <scope>NUCLEOTIDE SEQUENCE</scope>
    <source>
        <strain evidence="1">HHB10654</strain>
    </source>
</reference>
<evidence type="ECO:0000313" key="2">
    <source>
        <dbReference type="Proteomes" id="UP000814140"/>
    </source>
</evidence>
<dbReference type="EMBL" id="MU277206">
    <property type="protein sequence ID" value="KAI0062710.1"/>
    <property type="molecule type" value="Genomic_DNA"/>
</dbReference>
<organism evidence="1 2">
    <name type="scientific">Artomyces pyxidatus</name>
    <dbReference type="NCBI Taxonomy" id="48021"/>
    <lineage>
        <taxon>Eukaryota</taxon>
        <taxon>Fungi</taxon>
        <taxon>Dikarya</taxon>
        <taxon>Basidiomycota</taxon>
        <taxon>Agaricomycotina</taxon>
        <taxon>Agaricomycetes</taxon>
        <taxon>Russulales</taxon>
        <taxon>Auriscalpiaceae</taxon>
        <taxon>Artomyces</taxon>
    </lineage>
</organism>
<comment type="caution">
    <text evidence="1">The sequence shown here is derived from an EMBL/GenBank/DDBJ whole genome shotgun (WGS) entry which is preliminary data.</text>
</comment>
<reference evidence="1" key="2">
    <citation type="journal article" date="2022" name="New Phytol.">
        <title>Evolutionary transition to the ectomycorrhizal habit in the genomes of a hyperdiverse lineage of mushroom-forming fungi.</title>
        <authorList>
            <person name="Looney B."/>
            <person name="Miyauchi S."/>
            <person name="Morin E."/>
            <person name="Drula E."/>
            <person name="Courty P.E."/>
            <person name="Kohler A."/>
            <person name="Kuo A."/>
            <person name="LaButti K."/>
            <person name="Pangilinan J."/>
            <person name="Lipzen A."/>
            <person name="Riley R."/>
            <person name="Andreopoulos W."/>
            <person name="He G."/>
            <person name="Johnson J."/>
            <person name="Nolan M."/>
            <person name="Tritt A."/>
            <person name="Barry K.W."/>
            <person name="Grigoriev I.V."/>
            <person name="Nagy L.G."/>
            <person name="Hibbett D."/>
            <person name="Henrissat B."/>
            <person name="Matheny P.B."/>
            <person name="Labbe J."/>
            <person name="Martin F.M."/>
        </authorList>
    </citation>
    <scope>NUCLEOTIDE SEQUENCE</scope>
    <source>
        <strain evidence="1">HHB10654</strain>
    </source>
</reference>
<proteinExistence type="predicted"/>
<gene>
    <name evidence="1" type="ORF">BV25DRAFT_600514</name>
</gene>
<evidence type="ECO:0000313" key="1">
    <source>
        <dbReference type="EMBL" id="KAI0062710.1"/>
    </source>
</evidence>
<dbReference type="Proteomes" id="UP000814140">
    <property type="component" value="Unassembled WGS sequence"/>
</dbReference>
<sequence>MSLPPFEPHTFKHTAPPNPNWTYCQRSDATEEGKAWAEAEKSGWKTIDVNAPEEKAGLYPLMISGIVPRPIAFVSSVSETGIENLSPFSWFNQVCANPPMIAFSAANPPTGPKDTPTNIKATKGFTVNIISEVFSEAANAVSIDAPSNVSEWDFSGLTKEPSIHVKAPRVKESAFSMECELYEAIELKNPATGQVSNTLIIGLVKFIHVRKDVLTPKGTVDLAKLKPLARMGDITYARVGDGFRLDRPLWSELGDQVQEALATQKNAAL</sequence>
<accession>A0ACB8T3A9</accession>
<keyword evidence="2" id="KW-1185">Reference proteome</keyword>
<protein>
    <submittedName>
        <fullName evidence="1">Uncharacterized protein</fullName>
    </submittedName>
</protein>
<name>A0ACB8T3A9_9AGAM</name>